<dbReference type="EMBL" id="JAUSZI010000002">
    <property type="protein sequence ID" value="MDQ1022885.1"/>
    <property type="molecule type" value="Genomic_DNA"/>
</dbReference>
<gene>
    <name evidence="3" type="ORF">QF035_000467</name>
</gene>
<evidence type="ECO:0000313" key="3">
    <source>
        <dbReference type="EMBL" id="MDQ1022885.1"/>
    </source>
</evidence>
<proteinExistence type="predicted"/>
<dbReference type="RefSeq" id="WP_307517781.1">
    <property type="nucleotide sequence ID" value="NZ_JAUSZI010000002.1"/>
</dbReference>
<feature type="domain" description="AB hydrolase-1" evidence="2">
    <location>
        <begin position="22"/>
        <end position="77"/>
    </location>
</feature>
<evidence type="ECO:0000259" key="2">
    <source>
        <dbReference type="Pfam" id="PF00561"/>
    </source>
</evidence>
<feature type="region of interest" description="Disordered" evidence="1">
    <location>
        <begin position="62"/>
        <end position="89"/>
    </location>
</feature>
<keyword evidence="4" id="KW-1185">Reference proteome</keyword>
<dbReference type="SUPFAM" id="SSF53474">
    <property type="entry name" value="alpha/beta-Hydrolases"/>
    <property type="match status" value="1"/>
</dbReference>
<comment type="caution">
    <text evidence="3">The sequence shown here is derived from an EMBL/GenBank/DDBJ whole genome shotgun (WGS) entry which is preliminary data.</text>
</comment>
<dbReference type="Pfam" id="PF00561">
    <property type="entry name" value="Abhydrolase_1"/>
    <property type="match status" value="1"/>
</dbReference>
<protein>
    <submittedName>
        <fullName evidence="3">Pimeloyl-ACP methyl ester carboxylesterase</fullName>
    </submittedName>
</protein>
<dbReference type="Gene3D" id="3.40.50.1820">
    <property type="entry name" value="alpha/beta hydrolase"/>
    <property type="match status" value="1"/>
</dbReference>
<name>A0ABU0SH42_9ACTN</name>
<reference evidence="3 4" key="1">
    <citation type="submission" date="2023-07" db="EMBL/GenBank/DDBJ databases">
        <title>Comparative genomics of wheat-associated soil bacteria to identify genetic determinants of phenazine resistance.</title>
        <authorList>
            <person name="Mouncey N."/>
        </authorList>
    </citation>
    <scope>NUCLEOTIDE SEQUENCE [LARGE SCALE GENOMIC DNA]</scope>
    <source>
        <strain evidence="3 4">V2I4</strain>
    </source>
</reference>
<dbReference type="PANTHER" id="PTHR43798:SF33">
    <property type="entry name" value="HYDROLASE, PUTATIVE (AFU_ORTHOLOGUE AFUA_2G14860)-RELATED"/>
    <property type="match status" value="1"/>
</dbReference>
<evidence type="ECO:0000256" key="1">
    <source>
        <dbReference type="SAM" id="MobiDB-lite"/>
    </source>
</evidence>
<organism evidence="3 4">
    <name type="scientific">Streptomyces umbrinus</name>
    <dbReference type="NCBI Taxonomy" id="67370"/>
    <lineage>
        <taxon>Bacteria</taxon>
        <taxon>Bacillati</taxon>
        <taxon>Actinomycetota</taxon>
        <taxon>Actinomycetes</taxon>
        <taxon>Kitasatosporales</taxon>
        <taxon>Streptomycetaceae</taxon>
        <taxon>Streptomyces</taxon>
        <taxon>Streptomyces phaeochromogenes group</taxon>
    </lineage>
</organism>
<evidence type="ECO:0000313" key="4">
    <source>
        <dbReference type="Proteomes" id="UP001230328"/>
    </source>
</evidence>
<sequence>MQSREIETNVAKIHVRVGGHGPAVVLLHGFGTTGDMWGHLASALIEDHMVIAPDLRGLGLSSKPDGGYDKKNQAADVWGCPGRPGGAFD</sequence>
<dbReference type="InterPro" id="IPR000073">
    <property type="entry name" value="AB_hydrolase_1"/>
</dbReference>
<dbReference type="InterPro" id="IPR050266">
    <property type="entry name" value="AB_hydrolase_sf"/>
</dbReference>
<dbReference type="InterPro" id="IPR029058">
    <property type="entry name" value="AB_hydrolase_fold"/>
</dbReference>
<dbReference type="Proteomes" id="UP001230328">
    <property type="component" value="Unassembled WGS sequence"/>
</dbReference>
<accession>A0ABU0SH42</accession>
<dbReference type="PANTHER" id="PTHR43798">
    <property type="entry name" value="MONOACYLGLYCEROL LIPASE"/>
    <property type="match status" value="1"/>
</dbReference>